<evidence type="ECO:0000256" key="3">
    <source>
        <dbReference type="ARBA" id="ARBA00022475"/>
    </source>
</evidence>
<name>A0A942A297_9BACT</name>
<evidence type="ECO:0000256" key="7">
    <source>
        <dbReference type="ARBA" id="ARBA00023136"/>
    </source>
</evidence>
<dbReference type="InterPro" id="IPR007227">
    <property type="entry name" value="Cell_shape_determining_MreD"/>
</dbReference>
<comment type="subcellular location">
    <subcellularLocation>
        <location evidence="1">Cell membrane</location>
        <topology evidence="1">Multi-pass membrane protein</topology>
    </subcellularLocation>
</comment>
<protein>
    <recommendedName>
        <fullName evidence="11">Rod shape-determining protein MreD</fullName>
    </recommendedName>
</protein>
<keyword evidence="5" id="KW-0133">Cell shape</keyword>
<dbReference type="EMBL" id="JAANXD010000088">
    <property type="protein sequence ID" value="MBS1259275.1"/>
    <property type="molecule type" value="Genomic_DNA"/>
</dbReference>
<evidence type="ECO:0008006" key="11">
    <source>
        <dbReference type="Google" id="ProtNLM"/>
    </source>
</evidence>
<keyword evidence="3" id="KW-1003">Cell membrane</keyword>
<evidence type="ECO:0000313" key="10">
    <source>
        <dbReference type="Proteomes" id="UP000722750"/>
    </source>
</evidence>
<evidence type="ECO:0000256" key="1">
    <source>
        <dbReference type="ARBA" id="ARBA00004651"/>
    </source>
</evidence>
<dbReference type="GO" id="GO:0008360">
    <property type="term" value="P:regulation of cell shape"/>
    <property type="evidence" value="ECO:0007669"/>
    <property type="project" value="UniProtKB-KW"/>
</dbReference>
<dbReference type="GO" id="GO:0005886">
    <property type="term" value="C:plasma membrane"/>
    <property type="evidence" value="ECO:0007669"/>
    <property type="project" value="UniProtKB-SubCell"/>
</dbReference>
<evidence type="ECO:0000256" key="8">
    <source>
        <dbReference type="SAM" id="Phobius"/>
    </source>
</evidence>
<evidence type="ECO:0000256" key="2">
    <source>
        <dbReference type="ARBA" id="ARBA00007776"/>
    </source>
</evidence>
<dbReference type="Pfam" id="PF04093">
    <property type="entry name" value="MreD"/>
    <property type="match status" value="1"/>
</dbReference>
<evidence type="ECO:0000313" key="9">
    <source>
        <dbReference type="EMBL" id="MBS1259275.1"/>
    </source>
</evidence>
<dbReference type="AlphaFoldDB" id="A0A942A297"/>
<keyword evidence="4 8" id="KW-0812">Transmembrane</keyword>
<organism evidence="9 10">
    <name type="scientific">Candidatus Scalindua arabica</name>
    <dbReference type="NCBI Taxonomy" id="1127984"/>
    <lineage>
        <taxon>Bacteria</taxon>
        <taxon>Pseudomonadati</taxon>
        <taxon>Planctomycetota</taxon>
        <taxon>Candidatus Brocadiia</taxon>
        <taxon>Candidatus Brocadiales</taxon>
        <taxon>Candidatus Scalinduaceae</taxon>
        <taxon>Candidatus Scalindua</taxon>
    </lineage>
</organism>
<feature type="transmembrane region" description="Helical" evidence="8">
    <location>
        <begin position="95"/>
        <end position="121"/>
    </location>
</feature>
<keyword evidence="6 8" id="KW-1133">Transmembrane helix</keyword>
<comment type="caution">
    <text evidence="9">The sequence shown here is derived from an EMBL/GenBank/DDBJ whole genome shotgun (WGS) entry which is preliminary data.</text>
</comment>
<comment type="similarity">
    <text evidence="2">Belongs to the MreD family.</text>
</comment>
<evidence type="ECO:0000256" key="4">
    <source>
        <dbReference type="ARBA" id="ARBA00022692"/>
    </source>
</evidence>
<feature type="transmembrane region" description="Helical" evidence="8">
    <location>
        <begin position="63"/>
        <end position="83"/>
    </location>
</feature>
<proteinExistence type="inferred from homology"/>
<feature type="transmembrane region" description="Helical" evidence="8">
    <location>
        <begin position="136"/>
        <end position="156"/>
    </location>
</feature>
<accession>A0A942A297</accession>
<sequence>MPWITIISVTVCISLIQTTLLHHISFLGIQPDLFIIFLVFHSLNANRERSFHASWVVGLTKDIFSEGPFGLNTVLFIIAGYIVSIIRGNIYGRHLATQISVTFIISIIYNLLYLCLLSMLITSTGLLSVTWKCPLIAIYNSIIVPPVFWLFSRFYFSFGFPSSKRRF</sequence>
<dbReference type="Proteomes" id="UP000722750">
    <property type="component" value="Unassembled WGS sequence"/>
</dbReference>
<evidence type="ECO:0000256" key="6">
    <source>
        <dbReference type="ARBA" id="ARBA00022989"/>
    </source>
</evidence>
<dbReference type="NCBIfam" id="TIGR03426">
    <property type="entry name" value="shape_MreD"/>
    <property type="match status" value="1"/>
</dbReference>
<gene>
    <name evidence="9" type="ORF">MAG551_02344</name>
</gene>
<evidence type="ECO:0000256" key="5">
    <source>
        <dbReference type="ARBA" id="ARBA00022960"/>
    </source>
</evidence>
<keyword evidence="7 8" id="KW-0472">Membrane</keyword>
<reference evidence="9" key="1">
    <citation type="journal article" date="2021" name="ISME J.">
        <title>Fine-scale metabolic discontinuity in a stratified prokaryote microbiome of a Red Sea deep halocline.</title>
        <authorList>
            <person name="Michoud G."/>
            <person name="Ngugi D.K."/>
            <person name="Barozzi A."/>
            <person name="Merlino G."/>
            <person name="Calleja M.L."/>
            <person name="Delgado-Huertas A."/>
            <person name="Moran X.A.G."/>
            <person name="Daffonchio D."/>
        </authorList>
    </citation>
    <scope>NUCLEOTIDE SEQUENCE</scope>
    <source>
        <strain evidence="9">SuakinDeep_MAG55_1</strain>
    </source>
</reference>